<reference evidence="2 3" key="1">
    <citation type="journal article" date="2021" name="bioRxiv">
        <title>Chromosome-scale and haplotype-resolved genome assembly of a tetraploid potato cultivar.</title>
        <authorList>
            <person name="Sun H."/>
            <person name="Jiao W.-B."/>
            <person name="Krause K."/>
            <person name="Campoy J.A."/>
            <person name="Goel M."/>
            <person name="Folz-Donahue K."/>
            <person name="Kukat C."/>
            <person name="Huettel B."/>
            <person name="Schneeberger K."/>
        </authorList>
    </citation>
    <scope>NUCLEOTIDE SEQUENCE [LARGE SCALE GENOMIC DNA]</scope>
    <source>
        <strain evidence="2">SolTubOtavaFocal</strain>
        <tissue evidence="2">Leaves</tissue>
    </source>
</reference>
<sequence>MHDNKITLEVKVKHHRGTKINKDNKAINQVGKIANQISQRPPGTLPSDTVKNSKELKAVTLQSGKMFNDICKSKACEATKRQDETQGSQKAVGESSEIHKGNEKSELEVDSKFMSALPFPQKMK</sequence>
<gene>
    <name evidence="2" type="ORF">KY290_012931</name>
</gene>
<name>A0ABQ7VKZ9_SOLTU</name>
<evidence type="ECO:0000313" key="2">
    <source>
        <dbReference type="EMBL" id="KAH0768950.1"/>
    </source>
</evidence>
<evidence type="ECO:0000313" key="3">
    <source>
        <dbReference type="Proteomes" id="UP000826656"/>
    </source>
</evidence>
<comment type="caution">
    <text evidence="2">The sequence shown here is derived from an EMBL/GenBank/DDBJ whole genome shotgun (WGS) entry which is preliminary data.</text>
</comment>
<dbReference type="EMBL" id="JAIVGD010000011">
    <property type="protein sequence ID" value="KAH0768950.1"/>
    <property type="molecule type" value="Genomic_DNA"/>
</dbReference>
<accession>A0ABQ7VKZ9</accession>
<keyword evidence="3" id="KW-1185">Reference proteome</keyword>
<proteinExistence type="predicted"/>
<evidence type="ECO:0000256" key="1">
    <source>
        <dbReference type="SAM" id="MobiDB-lite"/>
    </source>
</evidence>
<protein>
    <submittedName>
        <fullName evidence="2">Uncharacterized protein</fullName>
    </submittedName>
</protein>
<organism evidence="2 3">
    <name type="scientific">Solanum tuberosum</name>
    <name type="common">Potato</name>
    <dbReference type="NCBI Taxonomy" id="4113"/>
    <lineage>
        <taxon>Eukaryota</taxon>
        <taxon>Viridiplantae</taxon>
        <taxon>Streptophyta</taxon>
        <taxon>Embryophyta</taxon>
        <taxon>Tracheophyta</taxon>
        <taxon>Spermatophyta</taxon>
        <taxon>Magnoliopsida</taxon>
        <taxon>eudicotyledons</taxon>
        <taxon>Gunneridae</taxon>
        <taxon>Pentapetalae</taxon>
        <taxon>asterids</taxon>
        <taxon>lamiids</taxon>
        <taxon>Solanales</taxon>
        <taxon>Solanaceae</taxon>
        <taxon>Solanoideae</taxon>
        <taxon>Solaneae</taxon>
        <taxon>Solanum</taxon>
    </lineage>
</organism>
<feature type="compositionally biased region" description="Basic and acidic residues" evidence="1">
    <location>
        <begin position="96"/>
        <end position="111"/>
    </location>
</feature>
<dbReference type="Proteomes" id="UP000826656">
    <property type="component" value="Unassembled WGS sequence"/>
</dbReference>
<feature type="region of interest" description="Disordered" evidence="1">
    <location>
        <begin position="78"/>
        <end position="112"/>
    </location>
</feature>